<comment type="caution">
    <text evidence="1">The sequence shown here is derived from an EMBL/GenBank/DDBJ whole genome shotgun (WGS) entry which is preliminary data.</text>
</comment>
<dbReference type="EMBL" id="BARS01017618">
    <property type="protein sequence ID" value="GAF86388.1"/>
    <property type="molecule type" value="Genomic_DNA"/>
</dbReference>
<dbReference type="AlphaFoldDB" id="X0SYU9"/>
<protein>
    <submittedName>
        <fullName evidence="1">Uncharacterized protein</fullName>
    </submittedName>
</protein>
<organism evidence="1">
    <name type="scientific">marine sediment metagenome</name>
    <dbReference type="NCBI Taxonomy" id="412755"/>
    <lineage>
        <taxon>unclassified sequences</taxon>
        <taxon>metagenomes</taxon>
        <taxon>ecological metagenomes</taxon>
    </lineage>
</organism>
<reference evidence="1" key="1">
    <citation type="journal article" date="2014" name="Front. Microbiol.">
        <title>High frequency of phylogenetically diverse reductive dehalogenase-homologous genes in deep subseafloor sedimentary metagenomes.</title>
        <authorList>
            <person name="Kawai M."/>
            <person name="Futagami T."/>
            <person name="Toyoda A."/>
            <person name="Takaki Y."/>
            <person name="Nishi S."/>
            <person name="Hori S."/>
            <person name="Arai W."/>
            <person name="Tsubouchi T."/>
            <person name="Morono Y."/>
            <person name="Uchiyama I."/>
            <person name="Ito T."/>
            <person name="Fujiyama A."/>
            <person name="Inagaki F."/>
            <person name="Takami H."/>
        </authorList>
    </citation>
    <scope>NUCLEOTIDE SEQUENCE</scope>
    <source>
        <strain evidence="1">Expedition CK06-06</strain>
    </source>
</reference>
<accession>X0SYU9</accession>
<proteinExistence type="predicted"/>
<name>X0SYU9_9ZZZZ</name>
<sequence length="88" mass="10108">MRTQMVGKDICYDFSAKGLMTDRNTLKAIFYAFDVDIVDETDMGFTALTDVRRRFLFTGEGEIQKIVELDVEGNKIVENNSERLLYGE</sequence>
<gene>
    <name evidence="1" type="ORF">S01H1_28794</name>
</gene>
<evidence type="ECO:0000313" key="1">
    <source>
        <dbReference type="EMBL" id="GAF86388.1"/>
    </source>
</evidence>